<dbReference type="AlphaFoldDB" id="A0A414AQ53"/>
<gene>
    <name evidence="2" type="ORF">DW839_22980</name>
</gene>
<protein>
    <submittedName>
        <fullName evidence="2">Uncharacterized protein</fullName>
    </submittedName>
</protein>
<organism evidence="2 3">
    <name type="scientific">Enterocloster bolteae</name>
    <dbReference type="NCBI Taxonomy" id="208479"/>
    <lineage>
        <taxon>Bacteria</taxon>
        <taxon>Bacillati</taxon>
        <taxon>Bacillota</taxon>
        <taxon>Clostridia</taxon>
        <taxon>Lachnospirales</taxon>
        <taxon>Lachnospiraceae</taxon>
        <taxon>Enterocloster</taxon>
    </lineage>
</organism>
<dbReference type="EMBL" id="QSHZ01000029">
    <property type="protein sequence ID" value="RHC52771.1"/>
    <property type="molecule type" value="Genomic_DNA"/>
</dbReference>
<feature type="region of interest" description="Disordered" evidence="1">
    <location>
        <begin position="1"/>
        <end position="23"/>
    </location>
</feature>
<reference evidence="2 3" key="1">
    <citation type="submission" date="2018-08" db="EMBL/GenBank/DDBJ databases">
        <title>A genome reference for cultivated species of the human gut microbiota.</title>
        <authorList>
            <person name="Zou Y."/>
            <person name="Xue W."/>
            <person name="Luo G."/>
        </authorList>
    </citation>
    <scope>NUCLEOTIDE SEQUENCE [LARGE SCALE GENOMIC DNA]</scope>
    <source>
        <strain evidence="2 3">AM35-14</strain>
    </source>
</reference>
<sequence length="72" mass="8827">MKIKFKNGSSIESIGDESDVKRSQRVEEQIARMLKRIQYWQYNPDKYIEFITGVKLSWYQKAWVKLWRKNKK</sequence>
<proteinExistence type="predicted"/>
<evidence type="ECO:0000256" key="1">
    <source>
        <dbReference type="SAM" id="MobiDB-lite"/>
    </source>
</evidence>
<evidence type="ECO:0000313" key="3">
    <source>
        <dbReference type="Proteomes" id="UP000283975"/>
    </source>
</evidence>
<comment type="caution">
    <text evidence="2">The sequence shown here is derived from an EMBL/GenBank/DDBJ whole genome shotgun (WGS) entry which is preliminary data.</text>
</comment>
<accession>A0A414AQ53</accession>
<dbReference type="RefSeq" id="WP_002573408.1">
    <property type="nucleotide sequence ID" value="NZ_CBCSIM010000019.1"/>
</dbReference>
<name>A0A414AQ53_9FIRM</name>
<dbReference type="Proteomes" id="UP000283975">
    <property type="component" value="Unassembled WGS sequence"/>
</dbReference>
<evidence type="ECO:0000313" key="2">
    <source>
        <dbReference type="EMBL" id="RHC52771.1"/>
    </source>
</evidence>